<proteinExistence type="predicted"/>
<dbReference type="Proteomes" id="UP000540698">
    <property type="component" value="Unassembled WGS sequence"/>
</dbReference>
<protein>
    <submittedName>
        <fullName evidence="1">Uncharacterized protein</fullName>
    </submittedName>
</protein>
<evidence type="ECO:0000313" key="2">
    <source>
        <dbReference type="Proteomes" id="UP000540698"/>
    </source>
</evidence>
<dbReference type="AlphaFoldDB" id="A0A7X6L1I5"/>
<dbReference type="EMBL" id="JAAXOS010000003">
    <property type="protein sequence ID" value="NKY26129.1"/>
    <property type="molecule type" value="Genomic_DNA"/>
</dbReference>
<evidence type="ECO:0000313" key="1">
    <source>
        <dbReference type="EMBL" id="NKY26129.1"/>
    </source>
</evidence>
<dbReference type="RefSeq" id="WP_062970292.1">
    <property type="nucleotide sequence ID" value="NZ_JAAXOS010000003.1"/>
</dbReference>
<reference evidence="1 2" key="1">
    <citation type="submission" date="2020-04" db="EMBL/GenBank/DDBJ databases">
        <title>MicrobeNet Type strains.</title>
        <authorList>
            <person name="Nicholson A.C."/>
        </authorList>
    </citation>
    <scope>NUCLEOTIDE SEQUENCE [LARGE SCALE GENOMIC DNA]</scope>
    <source>
        <strain evidence="1 2">DSM 44956</strain>
    </source>
</reference>
<gene>
    <name evidence="1" type="ORF">HGB38_07835</name>
</gene>
<comment type="caution">
    <text evidence="1">The sequence shown here is derived from an EMBL/GenBank/DDBJ whole genome shotgun (WGS) entry which is preliminary data.</text>
</comment>
<accession>A0A7X6L1I5</accession>
<name>A0A7X6L1I5_9NOCA</name>
<organism evidence="1 2">
    <name type="scientific">Nocardia gamkensis</name>
    <dbReference type="NCBI Taxonomy" id="352869"/>
    <lineage>
        <taxon>Bacteria</taxon>
        <taxon>Bacillati</taxon>
        <taxon>Actinomycetota</taxon>
        <taxon>Actinomycetes</taxon>
        <taxon>Mycobacteriales</taxon>
        <taxon>Nocardiaceae</taxon>
        <taxon>Nocardia</taxon>
    </lineage>
</organism>
<keyword evidence="2" id="KW-1185">Reference proteome</keyword>
<sequence>MTDDPVAVLRRWTDAGGVWRVAGRRSGSVTVALYQCTGGEEVDRLTSSDPELLRYLGERTSSED</sequence>